<dbReference type="SUPFAM" id="SSF54928">
    <property type="entry name" value="RNA-binding domain, RBD"/>
    <property type="match status" value="2"/>
</dbReference>
<dbReference type="PANTHER" id="PTHR23236:SF119">
    <property type="entry name" value="NUCLEAR RNA-BINDING PROTEIN SART-3"/>
    <property type="match status" value="1"/>
</dbReference>
<dbReference type="InterPro" id="IPR011990">
    <property type="entry name" value="TPR-like_helical_dom_sf"/>
</dbReference>
<accession>A0A336L0W3</accession>
<sequence>MTEEKEEMDVAEQEDDTLSSDDSDDEETENKNLLLYLQALQNISENKYSYNDYIQLVDVSFEISDLDKIREAYDLFAAVFPIAPQLWLRRLKIETSLASTEEDFVYVDVLYKKALSDYYCTEVALDYAEFLSKLPNPINHWNEILLPYALDCMKGSELFKFWRDNVYAALEDGPDKPQAICDFYESEIEIPIFALDDTFLELKTFYEKNKEQISSKWDVLEEKYHKTRKILQKIIPFEKKLNLIDKSSHQERASVFRDYIETCQNSLDPKVVLVLHERMVTECCLDANVWLSYLTYVQENEDLLEKVKNEQKAPVFKQTPLDIVNRALRNCTWSHLLYIEKMRILEVNKAKWEEVQTILEEATVAGFQTPEPIVSIWLEYLTYLARKTDFQKDNERDNLRKNFQFAWDTLGRDWGALADPQCKILQYWSKLEYGKLGSAVKGRDLWYTVMESSDNSTKASLWTEFAYLELQRGLEAARKIYKKAVSTPNMDDLESLVSSWIQFERCYGSLQQLKTCQDYCLPILAHQRHKRLASSKQGGNKKNDEKASKKTDEKKDTKPVKRKNTEESEDNGEVQEKTSKGKKKLKAEMEEELPCALEHVKLNQDLHKDTEIDKSKDHVTVFFSNLNYDITEDKIKENFPELTIKSVNLIKNVTGKTRGFGYIELESEVDVQKALGLDRKEIDGRPVYISKILRDKSERQKFKYATELEPNKLFVRGLPFEMSQDDVRDLFAKYGEIKDVRLVVHKSGKSKGFAYVEYVKESDASTAILKLDQMDLKGQKLQVAISAPPPRGKPEASRIPTGRPVNLGGAKRQPHMGEAKPRISFIPTSVQKKVVGGNDVATKAKTNEEFRKMLLNK</sequence>
<name>A0A336L0W3_CULSO</name>
<feature type="region of interest" description="Disordered" evidence="4">
    <location>
        <begin position="531"/>
        <end position="585"/>
    </location>
</feature>
<evidence type="ECO:0000313" key="6">
    <source>
        <dbReference type="EMBL" id="SSX10905.1"/>
    </source>
</evidence>
<dbReference type="Gene3D" id="3.30.70.330">
    <property type="match status" value="2"/>
</dbReference>
<evidence type="ECO:0000256" key="3">
    <source>
        <dbReference type="PROSITE-ProRule" id="PRU00176"/>
    </source>
</evidence>
<dbReference type="SMART" id="SM00386">
    <property type="entry name" value="HAT"/>
    <property type="match status" value="6"/>
</dbReference>
<feature type="region of interest" description="Disordered" evidence="4">
    <location>
        <begin position="785"/>
        <end position="822"/>
    </location>
</feature>
<proteinExistence type="predicted"/>
<feature type="compositionally biased region" description="Basic and acidic residues" evidence="4">
    <location>
        <begin position="541"/>
        <end position="566"/>
    </location>
</feature>
<dbReference type="Gene3D" id="1.25.40.10">
    <property type="entry name" value="Tetratricopeptide repeat domain"/>
    <property type="match status" value="2"/>
</dbReference>
<feature type="region of interest" description="Disordered" evidence="4">
    <location>
        <begin position="1"/>
        <end position="26"/>
    </location>
</feature>
<feature type="domain" description="RRM" evidence="5">
    <location>
        <begin position="619"/>
        <end position="694"/>
    </location>
</feature>
<dbReference type="AlphaFoldDB" id="A0A336L0W3"/>
<dbReference type="InterPro" id="IPR035979">
    <property type="entry name" value="RBD_domain_sf"/>
</dbReference>
<dbReference type="GO" id="GO:0003723">
    <property type="term" value="F:RNA binding"/>
    <property type="evidence" value="ECO:0007669"/>
    <property type="project" value="UniProtKB-UniRule"/>
</dbReference>
<evidence type="ECO:0000313" key="7">
    <source>
        <dbReference type="EMBL" id="SSX30583.1"/>
    </source>
</evidence>
<evidence type="ECO:0000259" key="5">
    <source>
        <dbReference type="PROSITE" id="PS50102"/>
    </source>
</evidence>
<organism evidence="6">
    <name type="scientific">Culicoides sonorensis</name>
    <name type="common">Biting midge</name>
    <dbReference type="NCBI Taxonomy" id="179676"/>
    <lineage>
        <taxon>Eukaryota</taxon>
        <taxon>Metazoa</taxon>
        <taxon>Ecdysozoa</taxon>
        <taxon>Arthropoda</taxon>
        <taxon>Hexapoda</taxon>
        <taxon>Insecta</taxon>
        <taxon>Pterygota</taxon>
        <taxon>Neoptera</taxon>
        <taxon>Endopterygota</taxon>
        <taxon>Diptera</taxon>
        <taxon>Nematocera</taxon>
        <taxon>Chironomoidea</taxon>
        <taxon>Ceratopogonidae</taxon>
        <taxon>Ceratopogoninae</taxon>
        <taxon>Culicoides</taxon>
        <taxon>Monoculicoides</taxon>
    </lineage>
</organism>
<dbReference type="GO" id="GO:0006396">
    <property type="term" value="P:RNA processing"/>
    <property type="evidence" value="ECO:0007669"/>
    <property type="project" value="InterPro"/>
</dbReference>
<evidence type="ECO:0000256" key="1">
    <source>
        <dbReference type="ARBA" id="ARBA00022737"/>
    </source>
</evidence>
<gene>
    <name evidence="6" type="primary">CSON002634</name>
</gene>
<dbReference type="EMBL" id="UFQT01001439">
    <property type="protein sequence ID" value="SSX30583.1"/>
    <property type="molecule type" value="Genomic_DNA"/>
</dbReference>
<dbReference type="SUPFAM" id="SSF48452">
    <property type="entry name" value="TPR-like"/>
    <property type="match status" value="1"/>
</dbReference>
<evidence type="ECO:0000256" key="4">
    <source>
        <dbReference type="SAM" id="MobiDB-lite"/>
    </source>
</evidence>
<protein>
    <submittedName>
        <fullName evidence="6">CSON002634 protein</fullName>
    </submittedName>
</protein>
<dbReference type="Pfam" id="PF00076">
    <property type="entry name" value="RRM_1"/>
    <property type="match status" value="2"/>
</dbReference>
<feature type="domain" description="RRM" evidence="5">
    <location>
        <begin position="711"/>
        <end position="788"/>
    </location>
</feature>
<dbReference type="OMA" id="LWARYIL"/>
<keyword evidence="1" id="KW-0677">Repeat</keyword>
<dbReference type="PROSITE" id="PS50102">
    <property type="entry name" value="RRM"/>
    <property type="match status" value="2"/>
</dbReference>
<evidence type="ECO:0000256" key="2">
    <source>
        <dbReference type="ARBA" id="ARBA00022884"/>
    </source>
</evidence>
<dbReference type="InterPro" id="IPR003107">
    <property type="entry name" value="HAT"/>
</dbReference>
<dbReference type="PANTHER" id="PTHR23236">
    <property type="entry name" value="EUKARYOTIC TRANSLATION INITIATION FACTOR 4B/4H"/>
    <property type="match status" value="1"/>
</dbReference>
<dbReference type="InterPro" id="IPR012677">
    <property type="entry name" value="Nucleotide-bd_a/b_plait_sf"/>
</dbReference>
<dbReference type="SMART" id="SM00360">
    <property type="entry name" value="RRM"/>
    <property type="match status" value="2"/>
</dbReference>
<dbReference type="GO" id="GO:0005634">
    <property type="term" value="C:nucleus"/>
    <property type="evidence" value="ECO:0007669"/>
    <property type="project" value="UniProtKB-SubCell"/>
</dbReference>
<dbReference type="VEuPathDB" id="VectorBase:CSON002634"/>
<dbReference type="InterPro" id="IPR000504">
    <property type="entry name" value="RRM_dom"/>
</dbReference>
<reference evidence="6" key="1">
    <citation type="submission" date="2018-04" db="EMBL/GenBank/DDBJ databases">
        <authorList>
            <person name="Go L.Y."/>
            <person name="Mitchell J.A."/>
        </authorList>
    </citation>
    <scope>NUCLEOTIDE SEQUENCE</scope>
    <source>
        <tissue evidence="6">Whole organism</tissue>
    </source>
</reference>
<keyword evidence="2 3" id="KW-0694">RNA-binding</keyword>
<reference evidence="7" key="2">
    <citation type="submission" date="2018-07" db="EMBL/GenBank/DDBJ databases">
        <authorList>
            <person name="Quirk P.G."/>
            <person name="Krulwich T.A."/>
        </authorList>
    </citation>
    <scope>NUCLEOTIDE SEQUENCE</scope>
</reference>
<dbReference type="EMBL" id="UFQS01001439">
    <property type="protein sequence ID" value="SSX10905.1"/>
    <property type="molecule type" value="Genomic_DNA"/>
</dbReference>